<dbReference type="RefSeq" id="WP_187719904.1">
    <property type="nucleotide sequence ID" value="NZ_CP060789.1"/>
</dbReference>
<proteinExistence type="predicted"/>
<evidence type="ECO:0000313" key="2">
    <source>
        <dbReference type="Proteomes" id="UP000516117"/>
    </source>
</evidence>
<dbReference type="AlphaFoldDB" id="A0A7H0H2K2"/>
<organism evidence="1 2">
    <name type="scientific">Tessaracoccus defluvii</name>
    <dbReference type="NCBI Taxonomy" id="1285901"/>
    <lineage>
        <taxon>Bacteria</taxon>
        <taxon>Bacillati</taxon>
        <taxon>Actinomycetota</taxon>
        <taxon>Actinomycetes</taxon>
        <taxon>Propionibacteriales</taxon>
        <taxon>Propionibacteriaceae</taxon>
        <taxon>Tessaracoccus</taxon>
    </lineage>
</organism>
<sequence>MDTVNVRHIGILVAAGAADVAITDSLTCQLMLEEVGPVLRQAFPLFPLYVGHIGLLMSNGRTGLRDQLTADLRQLREGDDFRQLEREALAPFRGMLQAL</sequence>
<reference evidence="1 2" key="1">
    <citation type="submission" date="2020-08" db="EMBL/GenBank/DDBJ databases">
        <title>Genome sequence of Tessaracoccus defluvii JCM 17540T.</title>
        <authorList>
            <person name="Hyun D.-W."/>
            <person name="Bae J.-W."/>
        </authorList>
    </citation>
    <scope>NUCLEOTIDE SEQUENCE [LARGE SCALE GENOMIC DNA]</scope>
    <source>
        <strain evidence="1 2">JCM 17540</strain>
    </source>
</reference>
<dbReference type="KEGG" id="tdf:H9L22_10690"/>
<protein>
    <recommendedName>
        <fullName evidence="3">Transporter substrate-binding domain-containing protein</fullName>
    </recommendedName>
</protein>
<gene>
    <name evidence="1" type="ORF">H9L22_10690</name>
</gene>
<evidence type="ECO:0008006" key="3">
    <source>
        <dbReference type="Google" id="ProtNLM"/>
    </source>
</evidence>
<dbReference type="EMBL" id="CP060789">
    <property type="protein sequence ID" value="QNP54768.1"/>
    <property type="molecule type" value="Genomic_DNA"/>
</dbReference>
<accession>A0A7H0H2K2</accession>
<name>A0A7H0H2K2_9ACTN</name>
<keyword evidence="2" id="KW-1185">Reference proteome</keyword>
<evidence type="ECO:0000313" key="1">
    <source>
        <dbReference type="EMBL" id="QNP54768.1"/>
    </source>
</evidence>
<dbReference type="Proteomes" id="UP000516117">
    <property type="component" value="Chromosome"/>
</dbReference>
<dbReference type="SUPFAM" id="SSF53850">
    <property type="entry name" value="Periplasmic binding protein-like II"/>
    <property type="match status" value="1"/>
</dbReference>